<gene>
    <name evidence="1" type="ORF">ABVK25_006231</name>
</gene>
<protein>
    <submittedName>
        <fullName evidence="1">Uncharacterized protein</fullName>
    </submittedName>
</protein>
<dbReference type="EMBL" id="JBHFEH010000020">
    <property type="protein sequence ID" value="KAL2053578.1"/>
    <property type="molecule type" value="Genomic_DNA"/>
</dbReference>
<proteinExistence type="predicted"/>
<evidence type="ECO:0000313" key="2">
    <source>
        <dbReference type="Proteomes" id="UP001590951"/>
    </source>
</evidence>
<accession>A0ABR4B6T5</accession>
<organism evidence="1 2">
    <name type="scientific">Lepraria finkii</name>
    <dbReference type="NCBI Taxonomy" id="1340010"/>
    <lineage>
        <taxon>Eukaryota</taxon>
        <taxon>Fungi</taxon>
        <taxon>Dikarya</taxon>
        <taxon>Ascomycota</taxon>
        <taxon>Pezizomycotina</taxon>
        <taxon>Lecanoromycetes</taxon>
        <taxon>OSLEUM clade</taxon>
        <taxon>Lecanoromycetidae</taxon>
        <taxon>Lecanorales</taxon>
        <taxon>Lecanorineae</taxon>
        <taxon>Stereocaulaceae</taxon>
        <taxon>Lepraria</taxon>
    </lineage>
</organism>
<reference evidence="1 2" key="1">
    <citation type="submission" date="2024-09" db="EMBL/GenBank/DDBJ databases">
        <title>Rethinking Asexuality: The Enigmatic Case of Functional Sexual Genes in Lepraria (Stereocaulaceae).</title>
        <authorList>
            <person name="Doellman M."/>
            <person name="Sun Y."/>
            <person name="Barcenas-Pena A."/>
            <person name="Lumbsch H.T."/>
            <person name="Grewe F."/>
        </authorList>
    </citation>
    <scope>NUCLEOTIDE SEQUENCE [LARGE SCALE GENOMIC DNA]</scope>
    <source>
        <strain evidence="1 2">Grewe 0041</strain>
    </source>
</reference>
<name>A0ABR4B6T5_9LECA</name>
<keyword evidence="2" id="KW-1185">Reference proteome</keyword>
<dbReference type="Proteomes" id="UP001590951">
    <property type="component" value="Unassembled WGS sequence"/>
</dbReference>
<sequence length="80" mass="8955">MPQKCRHSSRVLPSECGVYTGPVASPVTIYVLKHDYNGNSKTDLTGFGINLQLQRMREPLVNSPNLQFPENSISHIEKNT</sequence>
<evidence type="ECO:0000313" key="1">
    <source>
        <dbReference type="EMBL" id="KAL2053578.1"/>
    </source>
</evidence>
<comment type="caution">
    <text evidence="1">The sequence shown here is derived from an EMBL/GenBank/DDBJ whole genome shotgun (WGS) entry which is preliminary data.</text>
</comment>